<comment type="caution">
    <text evidence="2">The sequence shown here is derived from an EMBL/GenBank/DDBJ whole genome shotgun (WGS) entry which is preliminary data.</text>
</comment>
<evidence type="ECO:0000313" key="3">
    <source>
        <dbReference type="Proteomes" id="UP000051295"/>
    </source>
</evidence>
<dbReference type="STRING" id="1641875.XM53_01200"/>
<sequence>MHLAQMAMNRPHPFRIEPDPATMARMAEDLGILSLKKAVFEGAMHPDDGENWRLEARLGATVVQSCVVTLDPVTTRIEEPVTRKFRKDWPGVDTDQEEVEMPEDETIDPLTDHIDLLAFMQEAIALALPPYPRSTGQELGTARYAPPGVTPMSDADAKPFAALAKLKEQLKDDD</sequence>
<dbReference type="AlphaFoldDB" id="A0A0T5P0X9"/>
<dbReference type="PATRIC" id="fig|1641875.4.peg.1328"/>
<evidence type="ECO:0000256" key="1">
    <source>
        <dbReference type="SAM" id="MobiDB-lite"/>
    </source>
</evidence>
<feature type="region of interest" description="Disordered" evidence="1">
    <location>
        <begin position="137"/>
        <end position="156"/>
    </location>
</feature>
<dbReference type="Proteomes" id="UP000051295">
    <property type="component" value="Unassembled WGS sequence"/>
</dbReference>
<organism evidence="2 3">
    <name type="scientific">Roseovarius atlanticus</name>
    <dbReference type="NCBI Taxonomy" id="1641875"/>
    <lineage>
        <taxon>Bacteria</taxon>
        <taxon>Pseudomonadati</taxon>
        <taxon>Pseudomonadota</taxon>
        <taxon>Alphaproteobacteria</taxon>
        <taxon>Rhodobacterales</taxon>
        <taxon>Roseobacteraceae</taxon>
        <taxon>Roseovarius</taxon>
    </lineage>
</organism>
<reference evidence="2 3" key="1">
    <citation type="submission" date="2015-04" db="EMBL/GenBank/DDBJ databases">
        <title>The draft genome sequence of Roseovarius sp.R12b.</title>
        <authorList>
            <person name="Li G."/>
            <person name="Lai Q."/>
            <person name="Shao Z."/>
            <person name="Yan P."/>
        </authorList>
    </citation>
    <scope>NUCLEOTIDE SEQUENCE [LARGE SCALE GENOMIC DNA]</scope>
    <source>
        <strain evidence="2 3">R12B</strain>
    </source>
</reference>
<dbReference type="OrthoDB" id="8443793at2"/>
<proteinExistence type="predicted"/>
<gene>
    <name evidence="2" type="ORF">XM53_01200</name>
</gene>
<name>A0A0T5P0X9_9RHOB</name>
<evidence type="ECO:0008006" key="4">
    <source>
        <dbReference type="Google" id="ProtNLM"/>
    </source>
</evidence>
<dbReference type="InterPro" id="IPR003772">
    <property type="entry name" value="YceD"/>
</dbReference>
<keyword evidence="3" id="KW-1185">Reference proteome</keyword>
<evidence type="ECO:0000313" key="2">
    <source>
        <dbReference type="EMBL" id="KRS14786.1"/>
    </source>
</evidence>
<protein>
    <recommendedName>
        <fullName evidence="4">50S ribosomal protein L34</fullName>
    </recommendedName>
</protein>
<dbReference type="Pfam" id="PF02620">
    <property type="entry name" value="YceD"/>
    <property type="match status" value="1"/>
</dbReference>
<accession>A0A0T5P0X9</accession>
<dbReference type="EMBL" id="LAXJ01000002">
    <property type="protein sequence ID" value="KRS14786.1"/>
    <property type="molecule type" value="Genomic_DNA"/>
</dbReference>